<dbReference type="InterPro" id="IPR006214">
    <property type="entry name" value="Bax_inhibitor_1-related"/>
</dbReference>
<evidence type="ECO:0000256" key="2">
    <source>
        <dbReference type="ARBA" id="ARBA00010350"/>
    </source>
</evidence>
<evidence type="ECO:0000313" key="7">
    <source>
        <dbReference type="EMBL" id="MDY0871887.1"/>
    </source>
</evidence>
<keyword evidence="4 6" id="KW-1133">Transmembrane helix</keyword>
<feature type="transmembrane region" description="Helical" evidence="6">
    <location>
        <begin position="98"/>
        <end position="117"/>
    </location>
</feature>
<dbReference type="RefSeq" id="WP_320500310.1">
    <property type="nucleotide sequence ID" value="NZ_JAXCLX010000001.1"/>
</dbReference>
<dbReference type="EMBL" id="JAXCLX010000001">
    <property type="protein sequence ID" value="MDY0871887.1"/>
    <property type="molecule type" value="Genomic_DNA"/>
</dbReference>
<feature type="transmembrane region" description="Helical" evidence="6">
    <location>
        <begin position="65"/>
        <end position="86"/>
    </location>
</feature>
<keyword evidence="3 6" id="KW-0812">Transmembrane</keyword>
<feature type="transmembrane region" description="Helical" evidence="6">
    <location>
        <begin position="34"/>
        <end position="53"/>
    </location>
</feature>
<keyword evidence="8" id="KW-1185">Reference proteome</keyword>
<feature type="transmembrane region" description="Helical" evidence="6">
    <location>
        <begin position="218"/>
        <end position="239"/>
    </location>
</feature>
<dbReference type="PANTHER" id="PTHR23291:SF50">
    <property type="entry name" value="PROTEIN LIFEGUARD 4"/>
    <property type="match status" value="1"/>
</dbReference>
<evidence type="ECO:0000256" key="5">
    <source>
        <dbReference type="ARBA" id="ARBA00023136"/>
    </source>
</evidence>
<accession>A0ABU5DX69</accession>
<evidence type="ECO:0000256" key="1">
    <source>
        <dbReference type="ARBA" id="ARBA00004141"/>
    </source>
</evidence>
<dbReference type="Pfam" id="PF01027">
    <property type="entry name" value="Bax1-I"/>
    <property type="match status" value="1"/>
</dbReference>
<evidence type="ECO:0000256" key="3">
    <source>
        <dbReference type="ARBA" id="ARBA00022692"/>
    </source>
</evidence>
<comment type="caution">
    <text evidence="7">The sequence shown here is derived from an EMBL/GenBank/DDBJ whole genome shotgun (WGS) entry which is preliminary data.</text>
</comment>
<sequence length="243" mass="26509">MVDRPNVNRTIQRGYAQAQSAEIDAGLRAHMQKVYAYMAGGLGITGGVAFGVYRSAEFAPALFEGIIRNNLILMLVALGVAFFMSFRIHAIQVGTAKALFWTYAFILGLGLAPIFMVYTGESIARTFFISAGTFAAMSLWGYTTKRDLTGMGNFLIMGLFGIILASIVNIFLGSSGLGFAISVLGVLIFTGLTAYDTQKIKEMYWDADGADIAAKKSIMGAFTLYLDFINLFLMLLRFVGDRR</sequence>
<reference evidence="7 8" key="1">
    <citation type="journal article" date="2013" name="Antonie Van Leeuwenhoek">
        <title>Dongia rigui sp. nov., isolated from freshwater of a large wetland in Korea.</title>
        <authorList>
            <person name="Baik K.S."/>
            <person name="Hwang Y.M."/>
            <person name="Choi J.S."/>
            <person name="Kwon J."/>
            <person name="Seong C.N."/>
        </authorList>
    </citation>
    <scope>NUCLEOTIDE SEQUENCE [LARGE SCALE GENOMIC DNA]</scope>
    <source>
        <strain evidence="7 8">04SU4-P</strain>
    </source>
</reference>
<feature type="transmembrane region" description="Helical" evidence="6">
    <location>
        <begin position="123"/>
        <end position="142"/>
    </location>
</feature>
<organism evidence="7 8">
    <name type="scientific">Dongia rigui</name>
    <dbReference type="NCBI Taxonomy" id="940149"/>
    <lineage>
        <taxon>Bacteria</taxon>
        <taxon>Pseudomonadati</taxon>
        <taxon>Pseudomonadota</taxon>
        <taxon>Alphaproteobacteria</taxon>
        <taxon>Rhodospirillales</taxon>
        <taxon>Dongiaceae</taxon>
        <taxon>Dongia</taxon>
    </lineage>
</organism>
<feature type="transmembrane region" description="Helical" evidence="6">
    <location>
        <begin position="178"/>
        <end position="197"/>
    </location>
</feature>
<dbReference type="Proteomes" id="UP001271769">
    <property type="component" value="Unassembled WGS sequence"/>
</dbReference>
<evidence type="ECO:0000313" key="8">
    <source>
        <dbReference type="Proteomes" id="UP001271769"/>
    </source>
</evidence>
<dbReference type="CDD" id="cd10432">
    <property type="entry name" value="BI-1-like_bacterial"/>
    <property type="match status" value="1"/>
</dbReference>
<dbReference type="PANTHER" id="PTHR23291">
    <property type="entry name" value="BAX INHIBITOR-RELATED"/>
    <property type="match status" value="1"/>
</dbReference>
<gene>
    <name evidence="7" type="ORF">SMD31_08130</name>
</gene>
<protein>
    <submittedName>
        <fullName evidence="7">Bax inhibitor-1/YccA family protein</fullName>
    </submittedName>
</protein>
<evidence type="ECO:0000256" key="4">
    <source>
        <dbReference type="ARBA" id="ARBA00022989"/>
    </source>
</evidence>
<comment type="similarity">
    <text evidence="2 6">Belongs to the BI1 family.</text>
</comment>
<name>A0ABU5DX69_9PROT</name>
<comment type="subcellular location">
    <subcellularLocation>
        <location evidence="1">Membrane</location>
        <topology evidence="1">Multi-pass membrane protein</topology>
    </subcellularLocation>
</comment>
<feature type="transmembrane region" description="Helical" evidence="6">
    <location>
        <begin position="154"/>
        <end position="172"/>
    </location>
</feature>
<keyword evidence="5 6" id="KW-0472">Membrane</keyword>
<proteinExistence type="inferred from homology"/>
<evidence type="ECO:0000256" key="6">
    <source>
        <dbReference type="RuleBase" id="RU004379"/>
    </source>
</evidence>